<keyword evidence="2" id="KW-1185">Reference proteome</keyword>
<protein>
    <recommendedName>
        <fullName evidence="3">F-box domain-containing protein</fullName>
    </recommendedName>
</protein>
<evidence type="ECO:0000313" key="2">
    <source>
        <dbReference type="Proteomes" id="UP001221142"/>
    </source>
</evidence>
<dbReference type="EMBL" id="JARKIF010000002">
    <property type="protein sequence ID" value="KAJ7647915.1"/>
    <property type="molecule type" value="Genomic_DNA"/>
</dbReference>
<dbReference type="Proteomes" id="UP001221142">
    <property type="component" value="Unassembled WGS sequence"/>
</dbReference>
<gene>
    <name evidence="1" type="ORF">FB45DRAFT_860946</name>
</gene>
<name>A0AAD7G137_9AGAR</name>
<dbReference type="InterPro" id="IPR032675">
    <property type="entry name" value="LRR_dom_sf"/>
</dbReference>
<evidence type="ECO:0008006" key="3">
    <source>
        <dbReference type="Google" id="ProtNLM"/>
    </source>
</evidence>
<sequence length="495" mass="55963">MASTGLWHAFVELCCRDEFSVTATTTTGTTMHRCFEIPELVDEIVSHIPHFLDKYEPFLAVLARTARLFHDSALNRLWRSQHSLHPLLLCMPPDLVQEEFLNGKRSLKFLRPIQSSDWERPHHYARRVRSFSSSSRLDDLPYSVICPLLALDAANDCIFPNLTHLLWIHSDENFPHIGLFLGPNITVLTIQCDASSLLATLSLLPRKCPSVKCLDMSHARDDSAVESTTTLPAPPRAQGPLLTALHFLQYQDPHPSVMSRLCELCLDNTLNTCELDIRCRDATQRIRSLLAALASSQRALSDLQIRIWHPDETGDSLDLIECLRPALGFAKLTRLHFLSRARFHFDDLAISEMARAWPELESLDIMMLGRAEGFRTTLQSIKHLALHCPNLRALSMDFTTDIIPSVGDASNRRMSSLDVHQSPLLTSQVHPVARFLAAIFPNLREVSSHGTADSIKDRWEEVEVLLPSHVGESTRKKNAHSSTVLQKFFQDLLRR</sequence>
<accession>A0AAD7G137</accession>
<proteinExistence type="predicted"/>
<organism evidence="1 2">
    <name type="scientific">Roridomyces roridus</name>
    <dbReference type="NCBI Taxonomy" id="1738132"/>
    <lineage>
        <taxon>Eukaryota</taxon>
        <taxon>Fungi</taxon>
        <taxon>Dikarya</taxon>
        <taxon>Basidiomycota</taxon>
        <taxon>Agaricomycotina</taxon>
        <taxon>Agaricomycetes</taxon>
        <taxon>Agaricomycetidae</taxon>
        <taxon>Agaricales</taxon>
        <taxon>Marasmiineae</taxon>
        <taxon>Mycenaceae</taxon>
        <taxon>Roridomyces</taxon>
    </lineage>
</organism>
<reference evidence="1" key="1">
    <citation type="submission" date="2023-03" db="EMBL/GenBank/DDBJ databases">
        <title>Massive genome expansion in bonnet fungi (Mycena s.s.) driven by repeated elements and novel gene families across ecological guilds.</title>
        <authorList>
            <consortium name="Lawrence Berkeley National Laboratory"/>
            <person name="Harder C.B."/>
            <person name="Miyauchi S."/>
            <person name="Viragh M."/>
            <person name="Kuo A."/>
            <person name="Thoen E."/>
            <person name="Andreopoulos B."/>
            <person name="Lu D."/>
            <person name="Skrede I."/>
            <person name="Drula E."/>
            <person name="Henrissat B."/>
            <person name="Morin E."/>
            <person name="Kohler A."/>
            <person name="Barry K."/>
            <person name="LaButti K."/>
            <person name="Morin E."/>
            <person name="Salamov A."/>
            <person name="Lipzen A."/>
            <person name="Mereny Z."/>
            <person name="Hegedus B."/>
            <person name="Baldrian P."/>
            <person name="Stursova M."/>
            <person name="Weitz H."/>
            <person name="Taylor A."/>
            <person name="Grigoriev I.V."/>
            <person name="Nagy L.G."/>
            <person name="Martin F."/>
            <person name="Kauserud H."/>
        </authorList>
    </citation>
    <scope>NUCLEOTIDE SEQUENCE</scope>
    <source>
        <strain evidence="1">9284</strain>
    </source>
</reference>
<comment type="caution">
    <text evidence="1">The sequence shown here is derived from an EMBL/GenBank/DDBJ whole genome shotgun (WGS) entry which is preliminary data.</text>
</comment>
<dbReference type="Gene3D" id="3.80.10.10">
    <property type="entry name" value="Ribonuclease Inhibitor"/>
    <property type="match status" value="1"/>
</dbReference>
<dbReference type="AlphaFoldDB" id="A0AAD7G137"/>
<evidence type="ECO:0000313" key="1">
    <source>
        <dbReference type="EMBL" id="KAJ7647915.1"/>
    </source>
</evidence>